<evidence type="ECO:0000313" key="3">
    <source>
        <dbReference type="EMBL" id="TVU47554.1"/>
    </source>
</evidence>
<dbReference type="Gramene" id="TVU47554">
    <property type="protein sequence ID" value="TVU47554"/>
    <property type="gene ID" value="EJB05_07160"/>
</dbReference>
<evidence type="ECO:0000313" key="4">
    <source>
        <dbReference type="Proteomes" id="UP000324897"/>
    </source>
</evidence>
<keyword evidence="2" id="KW-0472">Membrane</keyword>
<keyword evidence="2" id="KW-0812">Transmembrane</keyword>
<dbReference type="AlphaFoldDB" id="A0A5J9WJX9"/>
<protein>
    <submittedName>
        <fullName evidence="3">Uncharacterized protein</fullName>
    </submittedName>
</protein>
<feature type="non-terminal residue" evidence="3">
    <location>
        <position position="1"/>
    </location>
</feature>
<name>A0A5J9WJX9_9POAL</name>
<dbReference type="EMBL" id="RWGY01000004">
    <property type="protein sequence ID" value="TVU47554.1"/>
    <property type="molecule type" value="Genomic_DNA"/>
</dbReference>
<organism evidence="3 4">
    <name type="scientific">Eragrostis curvula</name>
    <name type="common">weeping love grass</name>
    <dbReference type="NCBI Taxonomy" id="38414"/>
    <lineage>
        <taxon>Eukaryota</taxon>
        <taxon>Viridiplantae</taxon>
        <taxon>Streptophyta</taxon>
        <taxon>Embryophyta</taxon>
        <taxon>Tracheophyta</taxon>
        <taxon>Spermatophyta</taxon>
        <taxon>Magnoliopsida</taxon>
        <taxon>Liliopsida</taxon>
        <taxon>Poales</taxon>
        <taxon>Poaceae</taxon>
        <taxon>PACMAD clade</taxon>
        <taxon>Chloridoideae</taxon>
        <taxon>Eragrostideae</taxon>
        <taxon>Eragrostidinae</taxon>
        <taxon>Eragrostis</taxon>
    </lineage>
</organism>
<evidence type="ECO:0000256" key="2">
    <source>
        <dbReference type="SAM" id="Phobius"/>
    </source>
</evidence>
<keyword evidence="2" id="KW-1133">Transmembrane helix</keyword>
<gene>
    <name evidence="3" type="ORF">EJB05_07160</name>
</gene>
<keyword evidence="4" id="KW-1185">Reference proteome</keyword>
<accession>A0A5J9WJX9</accession>
<sequence length="418" mass="46056">APTYRASRPIKTNPDPSCFAFPSADFSPQVQRRQKAAEESPCSCSSFFAQVSVSGLPSSYTEEMMAEKVASSYESGGSSGGPLRKDKKDNKAAPFVPKGKAFYLSRTLADYLHVVEGSQELLICCPNQMRSNNIFVVIMAAMKRVDDAELFSLYSDPGNRMRVDVRAVKPQGDDVDAVAAYVEPDPVVEVMSNIVAEYLDIQHGPQTCLVVVSGTHDGDHLWLSVTESCKRILNGCSEIKVAIDYENKVFVKCPNEDAAVVLCSFYAIVDGAREYRFHKVLDLDFPVLDFGETIEIRETQDRINVLVRRNRQNEERAAAEAAASEANPVVVSDDSDDGLGEEEVAIDLRSRMYMDGHSSAMSSATGKGDASGSGSKRAYVLAMFRLASEHLFLLDVHVYVLYIFFLLMAKCFNYVVCT</sequence>
<proteinExistence type="predicted"/>
<feature type="transmembrane region" description="Helical" evidence="2">
    <location>
        <begin position="396"/>
        <end position="416"/>
    </location>
</feature>
<feature type="non-terminal residue" evidence="3">
    <location>
        <position position="418"/>
    </location>
</feature>
<reference evidence="3 4" key="1">
    <citation type="journal article" date="2019" name="Sci. Rep.">
        <title>A high-quality genome of Eragrostis curvula grass provides insights into Poaceae evolution and supports new strategies to enhance forage quality.</title>
        <authorList>
            <person name="Carballo J."/>
            <person name="Santos B.A.C.M."/>
            <person name="Zappacosta D."/>
            <person name="Garbus I."/>
            <person name="Selva J.P."/>
            <person name="Gallo C.A."/>
            <person name="Diaz A."/>
            <person name="Albertini E."/>
            <person name="Caccamo M."/>
            <person name="Echenique V."/>
        </authorList>
    </citation>
    <scope>NUCLEOTIDE SEQUENCE [LARGE SCALE GENOMIC DNA]</scope>
    <source>
        <strain evidence="4">cv. Victoria</strain>
        <tissue evidence="3">Leaf</tissue>
    </source>
</reference>
<dbReference type="Proteomes" id="UP000324897">
    <property type="component" value="Chromosome 5"/>
</dbReference>
<feature type="region of interest" description="Disordered" evidence="1">
    <location>
        <begin position="71"/>
        <end position="92"/>
    </location>
</feature>
<comment type="caution">
    <text evidence="3">The sequence shown here is derived from an EMBL/GenBank/DDBJ whole genome shotgun (WGS) entry which is preliminary data.</text>
</comment>
<evidence type="ECO:0000256" key="1">
    <source>
        <dbReference type="SAM" id="MobiDB-lite"/>
    </source>
</evidence>